<gene>
    <name evidence="3" type="ordered locus">Terro_3882</name>
</gene>
<dbReference type="Proteomes" id="UP000006056">
    <property type="component" value="Chromosome"/>
</dbReference>
<evidence type="ECO:0000259" key="2">
    <source>
        <dbReference type="Pfam" id="PF07811"/>
    </source>
</evidence>
<name>I3ZLH3_TERRK</name>
<evidence type="ECO:0000313" key="3">
    <source>
        <dbReference type="EMBL" id="AFL90091.1"/>
    </source>
</evidence>
<evidence type="ECO:0000313" key="4">
    <source>
        <dbReference type="Proteomes" id="UP000006056"/>
    </source>
</evidence>
<dbReference type="eggNOG" id="COG4961">
    <property type="taxonomic scope" value="Bacteria"/>
</dbReference>
<dbReference type="EMBL" id="CP003379">
    <property type="protein sequence ID" value="AFL90091.1"/>
    <property type="molecule type" value="Genomic_DNA"/>
</dbReference>
<reference evidence="3 4" key="1">
    <citation type="submission" date="2012-06" db="EMBL/GenBank/DDBJ databases">
        <title>Complete genome of Terriglobus roseus DSM 18391.</title>
        <authorList>
            <consortium name="US DOE Joint Genome Institute (JGI-PGF)"/>
            <person name="Lucas S."/>
            <person name="Copeland A."/>
            <person name="Lapidus A."/>
            <person name="Glavina del Rio T."/>
            <person name="Dalin E."/>
            <person name="Tice H."/>
            <person name="Bruce D."/>
            <person name="Goodwin L."/>
            <person name="Pitluck S."/>
            <person name="Peters L."/>
            <person name="Mikhailova N."/>
            <person name="Munk A.C.C."/>
            <person name="Kyrpides N."/>
            <person name="Mavromatis K."/>
            <person name="Ivanova N."/>
            <person name="Brettin T."/>
            <person name="Detter J.C."/>
            <person name="Han C."/>
            <person name="Larimer F."/>
            <person name="Land M."/>
            <person name="Hauser L."/>
            <person name="Markowitz V."/>
            <person name="Cheng J.-F."/>
            <person name="Hugenholtz P."/>
            <person name="Woyke T."/>
            <person name="Wu D."/>
            <person name="Brambilla E."/>
            <person name="Klenk H.-P."/>
            <person name="Eisen J.A."/>
        </authorList>
    </citation>
    <scope>NUCLEOTIDE SEQUENCE [LARGE SCALE GENOMIC DNA]</scope>
    <source>
        <strain evidence="4">DSM 18391 / NRRL B-41598 / KBS 63</strain>
    </source>
</reference>
<proteinExistence type="predicted"/>
<dbReference type="HOGENOM" id="CLU_1658358_0_0_0"/>
<dbReference type="Pfam" id="PF07811">
    <property type="entry name" value="TadE"/>
    <property type="match status" value="1"/>
</dbReference>
<sequence length="179" mass="18363">MKCSAIHPRGRQRFGLIAQALDLCLRDNAGSGLLEFAFAIGVIMTVILGIVNGSLALYANHYVASAALEGARYAMVRGAGWGGAACATPTSNSCTATSNSVKTFLLSIAPLGVRAANTTVVTTWPGTTAAGTACYTGNGINAAGCSVRVTVTYSFNLGLPVLPKNTLRFTAASTMPITQ</sequence>
<dbReference type="InterPro" id="IPR012495">
    <property type="entry name" value="TadE-like_dom"/>
</dbReference>
<keyword evidence="4" id="KW-1185">Reference proteome</keyword>
<dbReference type="STRING" id="926566.Terro_3882"/>
<feature type="transmembrane region" description="Helical" evidence="1">
    <location>
        <begin position="36"/>
        <end position="58"/>
    </location>
</feature>
<protein>
    <submittedName>
        <fullName evidence="3">TadE-like protein</fullName>
    </submittedName>
</protein>
<dbReference type="OrthoDB" id="121519at2"/>
<accession>I3ZLH3</accession>
<dbReference type="KEGG" id="trs:Terro_3882"/>
<feature type="domain" description="TadE-like" evidence="2">
    <location>
        <begin position="30"/>
        <end position="72"/>
    </location>
</feature>
<organism evidence="3 4">
    <name type="scientific">Terriglobus roseus (strain DSM 18391 / NRRL B-41598 / KBS 63)</name>
    <dbReference type="NCBI Taxonomy" id="926566"/>
    <lineage>
        <taxon>Bacteria</taxon>
        <taxon>Pseudomonadati</taxon>
        <taxon>Acidobacteriota</taxon>
        <taxon>Terriglobia</taxon>
        <taxon>Terriglobales</taxon>
        <taxon>Acidobacteriaceae</taxon>
        <taxon>Terriglobus</taxon>
    </lineage>
</organism>
<dbReference type="RefSeq" id="WP_014787351.1">
    <property type="nucleotide sequence ID" value="NC_018014.1"/>
</dbReference>
<keyword evidence="1" id="KW-0472">Membrane</keyword>
<keyword evidence="1" id="KW-0812">Transmembrane</keyword>
<evidence type="ECO:0000256" key="1">
    <source>
        <dbReference type="SAM" id="Phobius"/>
    </source>
</evidence>
<keyword evidence="1" id="KW-1133">Transmembrane helix</keyword>
<dbReference type="AlphaFoldDB" id="I3ZLH3"/>